<dbReference type="AlphaFoldDB" id="A0AA41Z9S6"/>
<name>A0AA41Z9S6_9SPHN</name>
<keyword evidence="2" id="KW-1185">Reference proteome</keyword>
<gene>
    <name evidence="1" type="ORF">NEE01_15040</name>
</gene>
<evidence type="ECO:0000313" key="2">
    <source>
        <dbReference type="Proteomes" id="UP001165565"/>
    </source>
</evidence>
<evidence type="ECO:0000313" key="1">
    <source>
        <dbReference type="EMBL" id="MCW6536095.1"/>
    </source>
</evidence>
<protein>
    <submittedName>
        <fullName evidence="1">Uncharacterized protein</fullName>
    </submittedName>
</protein>
<dbReference type="EMBL" id="JANFAV010000011">
    <property type="protein sequence ID" value="MCW6536095.1"/>
    <property type="molecule type" value="Genomic_DNA"/>
</dbReference>
<comment type="caution">
    <text evidence="1">The sequence shown here is derived from an EMBL/GenBank/DDBJ whole genome shotgun (WGS) entry which is preliminary data.</text>
</comment>
<dbReference type="Proteomes" id="UP001165565">
    <property type="component" value="Unassembled WGS sequence"/>
</dbReference>
<organism evidence="1 2">
    <name type="scientific">Sphingomonas lycopersici</name>
    <dbReference type="NCBI Taxonomy" id="2951807"/>
    <lineage>
        <taxon>Bacteria</taxon>
        <taxon>Pseudomonadati</taxon>
        <taxon>Pseudomonadota</taxon>
        <taxon>Alphaproteobacteria</taxon>
        <taxon>Sphingomonadales</taxon>
        <taxon>Sphingomonadaceae</taxon>
        <taxon>Sphingomonas</taxon>
    </lineage>
</organism>
<proteinExistence type="predicted"/>
<accession>A0AA41Z9S6</accession>
<sequence length="250" mass="26718">MADLVIASPVIVDATIRSTSKIKPTEAPGLAPGATRFYVEADVGALLRGPGAIPPRIGYLLDAAPDPLGRVPKYKKSRVLLFARPVPGRSDQIQLVRPDAQLGWSPASDALARRIAAEVLAADAPPVITGVGNAFHVAGSLPGEGETQVFLRTADHRPVSLSILRRPGEEPRWAVALSEIIDDSAAPPKPDTLLWYRLACFLPRELPDDSVAALSGDDATQAREDYRFVLNRLGRCERNESGPNAGDGPR</sequence>
<reference evidence="1" key="1">
    <citation type="submission" date="2022-06" db="EMBL/GenBank/DDBJ databases">
        <title>Sphingomonas sp. nov. isolated from rhizosphere soil of tomato.</title>
        <authorList>
            <person name="Dong H."/>
            <person name="Gao R."/>
        </authorList>
    </citation>
    <scope>NUCLEOTIDE SEQUENCE</scope>
    <source>
        <strain evidence="1">MMSM24</strain>
    </source>
</reference>